<keyword evidence="4" id="KW-1185">Reference proteome</keyword>
<dbReference type="InterPro" id="IPR002372">
    <property type="entry name" value="PQQ_rpt_dom"/>
</dbReference>
<accession>A0A6M5Z1R2</accession>
<name>A0A6M5Z1R2_9BACT</name>
<dbReference type="SMART" id="SM00564">
    <property type="entry name" value="PQQ"/>
    <property type="match status" value="4"/>
</dbReference>
<dbReference type="KEGG" id="ftj:FTUN_6710"/>
<dbReference type="Pfam" id="PF13360">
    <property type="entry name" value="PQQ_2"/>
    <property type="match status" value="1"/>
</dbReference>
<dbReference type="Proteomes" id="UP000503447">
    <property type="component" value="Chromosome"/>
</dbReference>
<dbReference type="InterPro" id="IPR015943">
    <property type="entry name" value="WD40/YVTN_repeat-like_dom_sf"/>
</dbReference>
<protein>
    <recommendedName>
        <fullName evidence="2">Pyrrolo-quinoline quinone repeat domain-containing protein</fullName>
    </recommendedName>
</protein>
<dbReference type="AlphaFoldDB" id="A0A6M5Z1R2"/>
<dbReference type="PANTHER" id="PTHR34512">
    <property type="entry name" value="CELL SURFACE PROTEIN"/>
    <property type="match status" value="1"/>
</dbReference>
<evidence type="ECO:0000313" key="3">
    <source>
        <dbReference type="EMBL" id="QJW99112.1"/>
    </source>
</evidence>
<dbReference type="RefSeq" id="WP_171474141.1">
    <property type="nucleotide sequence ID" value="NZ_CP053452.2"/>
</dbReference>
<evidence type="ECO:0000313" key="4">
    <source>
        <dbReference type="Proteomes" id="UP000503447"/>
    </source>
</evidence>
<feature type="signal peptide" evidence="1">
    <location>
        <begin position="1"/>
        <end position="20"/>
    </location>
</feature>
<organism evidence="3 4">
    <name type="scientific">Frigoriglobus tundricola</name>
    <dbReference type="NCBI Taxonomy" id="2774151"/>
    <lineage>
        <taxon>Bacteria</taxon>
        <taxon>Pseudomonadati</taxon>
        <taxon>Planctomycetota</taxon>
        <taxon>Planctomycetia</taxon>
        <taxon>Gemmatales</taxon>
        <taxon>Gemmataceae</taxon>
        <taxon>Frigoriglobus</taxon>
    </lineage>
</organism>
<evidence type="ECO:0000259" key="2">
    <source>
        <dbReference type="Pfam" id="PF13360"/>
    </source>
</evidence>
<gene>
    <name evidence="3" type="ORF">FTUN_6710</name>
</gene>
<feature type="domain" description="Pyrrolo-quinoline quinone repeat" evidence="2">
    <location>
        <begin position="83"/>
        <end position="342"/>
    </location>
</feature>
<evidence type="ECO:0000256" key="1">
    <source>
        <dbReference type="SAM" id="SignalP"/>
    </source>
</evidence>
<feature type="chain" id="PRO_5026870212" description="Pyrrolo-quinoline quinone repeat domain-containing protein" evidence="1">
    <location>
        <begin position="21"/>
        <end position="432"/>
    </location>
</feature>
<dbReference type="PANTHER" id="PTHR34512:SF30">
    <property type="entry name" value="OUTER MEMBRANE PROTEIN ASSEMBLY FACTOR BAMB"/>
    <property type="match status" value="1"/>
</dbReference>
<dbReference type="InterPro" id="IPR011047">
    <property type="entry name" value="Quinoprotein_ADH-like_sf"/>
</dbReference>
<reference evidence="4" key="1">
    <citation type="submission" date="2020-05" db="EMBL/GenBank/DDBJ databases">
        <title>Frigoriglobus tundricola gen. nov., sp. nov., a psychrotolerant cellulolytic planctomycete of the family Gemmataceae with two divergent copies of 16S rRNA gene.</title>
        <authorList>
            <person name="Kulichevskaya I.S."/>
            <person name="Ivanova A.A."/>
            <person name="Naumoff D.G."/>
            <person name="Beletsky A.V."/>
            <person name="Rijpstra W.I.C."/>
            <person name="Sinninghe Damste J.S."/>
            <person name="Mardanov A.V."/>
            <person name="Ravin N.V."/>
            <person name="Dedysh S.N."/>
        </authorList>
    </citation>
    <scope>NUCLEOTIDE SEQUENCE [LARGE SCALE GENOMIC DNA]</scope>
    <source>
        <strain evidence="4">PL17</strain>
    </source>
</reference>
<sequence length="432" mass="45810">MTLRVPFLACVFLAAATATAADWPGFRGPNRDGISTETGLLKKWPEGGPPKLWTAKDLGLGWGTPSVAGGKIFGIGTRDGKDGVWALKEGDGKELWFTPFADPAKGLAPQTNGPASTPTVHDGKVYAVSANGTLSCLSADTGKLVWKKNYVDEFDGKVPTWAYTDSVLVDGDKVICTPCGTKGAVVALSAANGDEVWKTEVNPIGGGYGYSSPIKATIGGVPMYIALLGQKSGIVGVEAATGKLLWQYKGTPAAGGVAQIPIPIVKGDHVWVSTSYGGGAALLQIVPKGKEFEVKEVKAYKKPELNNHHGGMVLVGDYVYFGHDQNQGYPVCVEFKTGEIVWGPEKKEVAGGKGSAAVLYADGRLYYRYQNGVLVLIEPSPEGLKVVSSFKLPAADVTKYPQSWPHPVIANGKLYIRDQNVMYSYDLRAAGN</sequence>
<keyword evidence="1" id="KW-0732">Signal</keyword>
<proteinExistence type="predicted"/>
<dbReference type="Gene3D" id="2.130.10.10">
    <property type="entry name" value="YVTN repeat-like/Quinoprotein amine dehydrogenase"/>
    <property type="match status" value="1"/>
</dbReference>
<dbReference type="EMBL" id="CP053452">
    <property type="protein sequence ID" value="QJW99112.1"/>
    <property type="molecule type" value="Genomic_DNA"/>
</dbReference>
<dbReference type="InterPro" id="IPR018391">
    <property type="entry name" value="PQQ_b-propeller_rpt"/>
</dbReference>
<dbReference type="SUPFAM" id="SSF50998">
    <property type="entry name" value="Quinoprotein alcohol dehydrogenase-like"/>
    <property type="match status" value="1"/>
</dbReference>